<proteinExistence type="predicted"/>
<sequence>MKKTILWYTLISAFFFFGSRIYEHFSFGETSAFMHYLFLIPLIGGALLVLLQLIVKGFSRLSLNLWNSGVATLTAGALYRGIVNLSGRSTTMDQPYYYLGVAFLALTLISLFFVRSVWVEKTA</sequence>
<organism evidence="2 3">
    <name type="scientific">Streptococcus parasanguinis F0449</name>
    <dbReference type="NCBI Taxonomy" id="1095733"/>
    <lineage>
        <taxon>Bacteria</taxon>
        <taxon>Bacillati</taxon>
        <taxon>Bacillota</taxon>
        <taxon>Bacilli</taxon>
        <taxon>Lactobacillales</taxon>
        <taxon>Streptococcaceae</taxon>
        <taxon>Streptococcus</taxon>
    </lineage>
</organism>
<gene>
    <name evidence="2" type="ORF">HMPREF9971_1499</name>
</gene>
<reference evidence="2 3" key="1">
    <citation type="submission" date="2012-04" db="EMBL/GenBank/DDBJ databases">
        <authorList>
            <person name="Harkins D.M."/>
            <person name="Madupu R."/>
            <person name="Durkin A.S."/>
            <person name="Torralba M."/>
            <person name="Methe B."/>
            <person name="Sutton G.G."/>
            <person name="Nelson K.E."/>
        </authorList>
    </citation>
    <scope>NUCLEOTIDE SEQUENCE [LARGE SCALE GENOMIC DNA]</scope>
    <source>
        <strain evidence="2 3">F0449</strain>
    </source>
</reference>
<feature type="transmembrane region" description="Helical" evidence="1">
    <location>
        <begin position="5"/>
        <end position="22"/>
    </location>
</feature>
<evidence type="ECO:0000256" key="1">
    <source>
        <dbReference type="SAM" id="Phobius"/>
    </source>
</evidence>
<evidence type="ECO:0000313" key="3">
    <source>
        <dbReference type="Proteomes" id="UP000003357"/>
    </source>
</evidence>
<keyword evidence="1" id="KW-1133">Transmembrane helix</keyword>
<keyword evidence="1" id="KW-0812">Transmembrane</keyword>
<dbReference type="AlphaFoldDB" id="I2NPR9"/>
<evidence type="ECO:0000313" key="2">
    <source>
        <dbReference type="EMBL" id="EIG27830.1"/>
    </source>
</evidence>
<feature type="transmembrane region" description="Helical" evidence="1">
    <location>
        <begin position="34"/>
        <end position="53"/>
    </location>
</feature>
<accession>I2NPR9</accession>
<keyword evidence="1" id="KW-0472">Membrane</keyword>
<dbReference type="PATRIC" id="fig|1095733.3.peg.629"/>
<name>I2NPR9_STRPA</name>
<protein>
    <submittedName>
        <fullName evidence="2">Uncharacterized protein</fullName>
    </submittedName>
</protein>
<feature type="transmembrane region" description="Helical" evidence="1">
    <location>
        <begin position="65"/>
        <end position="83"/>
    </location>
</feature>
<feature type="transmembrane region" description="Helical" evidence="1">
    <location>
        <begin position="95"/>
        <end position="114"/>
    </location>
</feature>
<dbReference type="EMBL" id="AJMV01000046">
    <property type="protein sequence ID" value="EIG27830.1"/>
    <property type="molecule type" value="Genomic_DNA"/>
</dbReference>
<comment type="caution">
    <text evidence="2">The sequence shown here is derived from an EMBL/GenBank/DDBJ whole genome shotgun (WGS) entry which is preliminary data.</text>
</comment>
<dbReference type="Proteomes" id="UP000003357">
    <property type="component" value="Unassembled WGS sequence"/>
</dbReference>